<evidence type="ECO:0000256" key="3">
    <source>
        <dbReference type="ARBA" id="ARBA00023125"/>
    </source>
</evidence>
<dbReference type="EMBL" id="ADBJ01000038">
    <property type="protein sequence ID" value="EFA78581.1"/>
    <property type="molecule type" value="Genomic_DNA"/>
</dbReference>
<dbReference type="CDD" id="cd22908">
    <property type="entry name" value="HFD_NFYC-like"/>
    <property type="match status" value="1"/>
</dbReference>
<dbReference type="SUPFAM" id="SSF47113">
    <property type="entry name" value="Histone-fold"/>
    <property type="match status" value="1"/>
</dbReference>
<evidence type="ECO:0000313" key="9">
    <source>
        <dbReference type="EMBL" id="EFA78581.1"/>
    </source>
</evidence>
<evidence type="ECO:0000256" key="2">
    <source>
        <dbReference type="ARBA" id="ARBA00023015"/>
    </source>
</evidence>
<dbReference type="RefSeq" id="XP_020430705.1">
    <property type="nucleotide sequence ID" value="XM_020580030.1"/>
</dbReference>
<dbReference type="PANTHER" id="PTHR10252">
    <property type="entry name" value="HISTONE-LIKE TRANSCRIPTION FACTOR CCAAT-RELATED"/>
    <property type="match status" value="1"/>
</dbReference>
<sequence length="979" mass="110781">MSFAIKNSIFNQFENLFCRFNSINSQKRRQMKYFRLLVRPQNTHCSKRRLVKSYNSDITFALHLEKSNRFSGHLLKTPLPPTLSKFTAISNTGYPTTLLSSSTYQSKHPSTTTAIPSLPLLPPPLLPPPSSQTRQKHQAIAHSQSVEAYLTKPIKTICLTIRQIQTVQLQSANRSCLLSPQPLSYIYIYIPNMSNNNNNNNNSHHQKMNQQGYPNPLQHSQDSSMDYQQPTPQQAHYPMQQPASFSVDYIYQQQMLLQQQEQSQQHIHMHPQPQQQYQQPGHTQQQQHHHQFHKSDSTSELDVAMSNVEMDSEDENEEYQTNENLNQSTTQISHPPPPTTTPSPPPHIQHTPTPHVPHQIVEYPVTGYHQYPHHSYIHHGISYAQYPNVSNRQATTPSSTSTNTTPPTTPTGQTYQYSYYQPHANMKAYGGYHHIHHPHPQQATELHPSFHPSSLQVPQHHIQQPTSPDRSPRILKQSPRHHPTQDIYRQSLSKSTIEFPSYYYSSEHPQHPSYYSPPLTPHHHQQPSYYNQYIQTPPPMSLYYTPPSTPHSSTTTTTNNNPSEDNSTNNSTCSSTSSSSSSIAPPPSTSSTSTNNNPTTSTTTTTTTNNNSTKKSGTNIPPLHLKKALGHTNKLPHSPTHHHQLSPTHMHLNSSNSPPLTPPLTPTSNVPLTPTHPYILQQLQQRLQAEAESTPMSPHFYHSPQQSPVSTPPLTPPIIGFGSPMNSPRNPNSPRLDIMNIQMSHLQQHKRQYEAMMHSALVGLWEGIENELEEVEPVSKNHIIPLARIKKIMKMDSSVKMISADAPIIFVKACELFILELTTRSWVHTEIGKRRTLQKSDIVHAIARNDCFDFLIDIVPRDEIKPKKPEEPVKSTFMGSQEGLQYMQYLHLQMYLQENKKQSAIKIDSVAAKNSTSFLMYRGSKSKKLLGGGSNIGSGNKIGGHSKSSSSHNLRESLQVKDEDTGDESDDEEEYDDEE</sequence>
<feature type="domain" description="Transcription factor CBF/NF-Y/archaeal histone" evidence="8">
    <location>
        <begin position="784"/>
        <end position="846"/>
    </location>
</feature>
<dbReference type="Gene3D" id="1.10.20.10">
    <property type="entry name" value="Histone, subunit A"/>
    <property type="match status" value="1"/>
</dbReference>
<dbReference type="GO" id="GO:0000978">
    <property type="term" value="F:RNA polymerase II cis-regulatory region sequence-specific DNA binding"/>
    <property type="evidence" value="ECO:0007669"/>
    <property type="project" value="TreeGrafter"/>
</dbReference>
<comment type="subcellular location">
    <subcellularLocation>
        <location evidence="1">Nucleus</location>
    </subcellularLocation>
</comment>
<feature type="compositionally biased region" description="Low complexity" evidence="7">
    <location>
        <begin position="550"/>
        <end position="613"/>
    </location>
</feature>
<feature type="compositionally biased region" description="Polar residues" evidence="7">
    <location>
        <begin position="451"/>
        <end position="469"/>
    </location>
</feature>
<dbReference type="AlphaFoldDB" id="D3BL01"/>
<proteinExistence type="inferred from homology"/>
<feature type="compositionally biased region" description="Gly residues" evidence="7">
    <location>
        <begin position="930"/>
        <end position="942"/>
    </location>
</feature>
<dbReference type="GO" id="GO:0000981">
    <property type="term" value="F:DNA-binding transcription factor activity, RNA polymerase II-specific"/>
    <property type="evidence" value="ECO:0007669"/>
    <property type="project" value="TreeGrafter"/>
</dbReference>
<protein>
    <submittedName>
        <fullName evidence="9">Histone-like transcription factor</fullName>
    </submittedName>
</protein>
<feature type="compositionally biased region" description="Low complexity" evidence="7">
    <location>
        <begin position="393"/>
        <end position="415"/>
    </location>
</feature>
<dbReference type="InterPro" id="IPR009072">
    <property type="entry name" value="Histone-fold"/>
</dbReference>
<dbReference type="PANTHER" id="PTHR10252:SF8">
    <property type="entry name" value="NUCLEAR TRANSCRIPTION FACTOR Y SUBUNIT GAMMA"/>
    <property type="match status" value="1"/>
</dbReference>
<feature type="compositionally biased region" description="Acidic residues" evidence="7">
    <location>
        <begin position="964"/>
        <end position="979"/>
    </location>
</feature>
<feature type="compositionally biased region" description="Pro residues" evidence="7">
    <location>
        <begin position="334"/>
        <end position="347"/>
    </location>
</feature>
<dbReference type="FunFam" id="1.10.20.10:FF:000062">
    <property type="entry name" value="Nuclear transcription factor Y subunit C"/>
    <property type="match status" value="1"/>
</dbReference>
<dbReference type="InParanoid" id="D3BL01"/>
<feature type="region of interest" description="Disordered" evidence="7">
    <location>
        <begin position="430"/>
        <end position="492"/>
    </location>
</feature>
<evidence type="ECO:0000256" key="6">
    <source>
        <dbReference type="ARBA" id="ARBA00038129"/>
    </source>
</evidence>
<dbReference type="OMA" id="TICLTIR"/>
<dbReference type="Proteomes" id="UP000001396">
    <property type="component" value="Unassembled WGS sequence"/>
</dbReference>
<evidence type="ECO:0000256" key="7">
    <source>
        <dbReference type="SAM" id="MobiDB-lite"/>
    </source>
</evidence>
<keyword evidence="10" id="KW-1185">Reference proteome</keyword>
<evidence type="ECO:0000313" key="10">
    <source>
        <dbReference type="Proteomes" id="UP000001396"/>
    </source>
</evidence>
<keyword evidence="4" id="KW-0804">Transcription</keyword>
<keyword evidence="2" id="KW-0805">Transcription regulation</keyword>
<comment type="caution">
    <text evidence="9">The sequence shown here is derived from an EMBL/GenBank/DDBJ whole genome shotgun (WGS) entry which is preliminary data.</text>
</comment>
<feature type="compositionally biased region" description="Basic and acidic residues" evidence="7">
    <location>
        <begin position="953"/>
        <end position="963"/>
    </location>
</feature>
<feature type="compositionally biased region" description="Polar residues" evidence="7">
    <location>
        <begin position="526"/>
        <end position="535"/>
    </location>
</feature>
<evidence type="ECO:0000256" key="1">
    <source>
        <dbReference type="ARBA" id="ARBA00004123"/>
    </source>
</evidence>
<feature type="region of interest" description="Disordered" evidence="7">
    <location>
        <begin position="930"/>
        <end position="979"/>
    </location>
</feature>
<dbReference type="Pfam" id="PF00808">
    <property type="entry name" value="CBFD_NFYB_HMF"/>
    <property type="match status" value="1"/>
</dbReference>
<dbReference type="GO" id="GO:0046982">
    <property type="term" value="F:protein heterodimerization activity"/>
    <property type="evidence" value="ECO:0007669"/>
    <property type="project" value="InterPro"/>
</dbReference>
<name>D3BL01_HETP5</name>
<evidence type="ECO:0000256" key="4">
    <source>
        <dbReference type="ARBA" id="ARBA00023163"/>
    </source>
</evidence>
<reference evidence="9 10" key="1">
    <citation type="journal article" date="2011" name="Genome Res.">
        <title>Phylogeny-wide analysis of social amoeba genomes highlights ancient origins for complex intercellular communication.</title>
        <authorList>
            <person name="Heidel A.J."/>
            <person name="Lawal H.M."/>
            <person name="Felder M."/>
            <person name="Schilde C."/>
            <person name="Helps N.R."/>
            <person name="Tunggal B."/>
            <person name="Rivero F."/>
            <person name="John U."/>
            <person name="Schleicher M."/>
            <person name="Eichinger L."/>
            <person name="Platzer M."/>
            <person name="Noegel A.A."/>
            <person name="Schaap P."/>
            <person name="Gloeckner G."/>
        </authorList>
    </citation>
    <scope>NUCLEOTIDE SEQUENCE [LARGE SCALE GENOMIC DNA]</scope>
    <source>
        <strain evidence="10">ATCC 26659 / Pp 5 / PN500</strain>
    </source>
</reference>
<feature type="compositionally biased region" description="Low complexity" evidence="7">
    <location>
        <begin position="261"/>
        <end position="286"/>
    </location>
</feature>
<dbReference type="GO" id="GO:0005634">
    <property type="term" value="C:nucleus"/>
    <property type="evidence" value="ECO:0007669"/>
    <property type="project" value="UniProtKB-SubCell"/>
</dbReference>
<dbReference type="InterPro" id="IPR003958">
    <property type="entry name" value="CBFA_NFYB_domain"/>
</dbReference>
<evidence type="ECO:0000256" key="5">
    <source>
        <dbReference type="ARBA" id="ARBA00023242"/>
    </source>
</evidence>
<feature type="region of interest" description="Disordered" evidence="7">
    <location>
        <begin position="197"/>
        <end position="237"/>
    </location>
</feature>
<feature type="compositionally biased region" description="Low complexity" evidence="7">
    <location>
        <begin position="943"/>
        <end position="952"/>
    </location>
</feature>
<evidence type="ECO:0000259" key="8">
    <source>
        <dbReference type="Pfam" id="PF00808"/>
    </source>
</evidence>
<gene>
    <name evidence="9" type="ORF">PPL_09233</name>
</gene>
<feature type="compositionally biased region" description="Polar residues" evidence="7">
    <location>
        <begin position="211"/>
        <end position="234"/>
    </location>
</feature>
<keyword evidence="5" id="KW-0539">Nucleus</keyword>
<feature type="region of interest" description="Disordered" evidence="7">
    <location>
        <begin position="391"/>
        <end position="415"/>
    </location>
</feature>
<organism evidence="9 10">
    <name type="scientific">Heterostelium pallidum (strain ATCC 26659 / Pp 5 / PN500)</name>
    <name type="common">Cellular slime mold</name>
    <name type="synonym">Polysphondylium pallidum</name>
    <dbReference type="NCBI Taxonomy" id="670386"/>
    <lineage>
        <taxon>Eukaryota</taxon>
        <taxon>Amoebozoa</taxon>
        <taxon>Evosea</taxon>
        <taxon>Eumycetozoa</taxon>
        <taxon>Dictyostelia</taxon>
        <taxon>Acytosteliales</taxon>
        <taxon>Acytosteliaceae</taxon>
        <taxon>Heterostelium</taxon>
    </lineage>
</organism>
<dbReference type="InterPro" id="IPR050568">
    <property type="entry name" value="Transcr_DNA_Rep_Reg"/>
</dbReference>
<feature type="region of interest" description="Disordered" evidence="7">
    <location>
        <begin position="513"/>
        <end position="661"/>
    </location>
</feature>
<accession>D3BL01</accession>
<comment type="similarity">
    <text evidence="6">Belongs to the NFYC/HAP5 subunit family.</text>
</comment>
<feature type="region of interest" description="Disordered" evidence="7">
    <location>
        <begin position="261"/>
        <end position="355"/>
    </location>
</feature>
<feature type="compositionally biased region" description="Acidic residues" evidence="7">
    <location>
        <begin position="310"/>
        <end position="320"/>
    </location>
</feature>
<dbReference type="GeneID" id="31364708"/>
<dbReference type="STRING" id="670386.D3BL01"/>
<keyword evidence="3" id="KW-0238">DNA-binding</keyword>